<dbReference type="EMBL" id="CP025791">
    <property type="protein sequence ID" value="AUP81000.1"/>
    <property type="molecule type" value="Genomic_DNA"/>
</dbReference>
<accession>A0A2K9PVA8</accession>
<dbReference type="RefSeq" id="WP_102757643.1">
    <property type="nucleotide sequence ID" value="NZ_CP025791.1"/>
</dbReference>
<gene>
    <name evidence="1" type="ORF">C1H87_20700</name>
</gene>
<keyword evidence="2" id="KW-1185">Reference proteome</keyword>
<dbReference type="AlphaFoldDB" id="A0A2K9PVA8"/>
<dbReference type="KEGG" id="fek:C1H87_20700"/>
<protein>
    <recommendedName>
        <fullName evidence="3">Lipocalin-like domain-containing protein</fullName>
    </recommendedName>
</protein>
<dbReference type="OrthoDB" id="955522at2"/>
<reference evidence="1 2" key="1">
    <citation type="submission" date="2018-01" db="EMBL/GenBank/DDBJ databases">
        <title>Complete genome sequence of Flavivirga eckloniae ECD14 isolated from seaweed Ecklonia cava.</title>
        <authorList>
            <person name="Lee J.H."/>
            <person name="Baik K.S."/>
            <person name="Seong C.N."/>
        </authorList>
    </citation>
    <scope>NUCLEOTIDE SEQUENCE [LARGE SCALE GENOMIC DNA]</scope>
    <source>
        <strain evidence="1 2">ECD14</strain>
    </source>
</reference>
<name>A0A2K9PVA8_9FLAO</name>
<sequence>MRNVLVLFLLILSIGCSSDDGKPKEENSKLLGKWKLIEELLDPGDGSGTFTPVTSDRVIEFFNDGTVTVNGILCYMSSDVGISSSGTYSEVIGNEFRDGEIVFKGCLSSNSEAETKILFKLEDGNLILWYFCIEPCGQKFKKLTD</sequence>
<evidence type="ECO:0008006" key="3">
    <source>
        <dbReference type="Google" id="ProtNLM"/>
    </source>
</evidence>
<dbReference type="PROSITE" id="PS51257">
    <property type="entry name" value="PROKAR_LIPOPROTEIN"/>
    <property type="match status" value="1"/>
</dbReference>
<evidence type="ECO:0000313" key="2">
    <source>
        <dbReference type="Proteomes" id="UP000235826"/>
    </source>
</evidence>
<organism evidence="1 2">
    <name type="scientific">Flavivirga eckloniae</name>
    <dbReference type="NCBI Taxonomy" id="1803846"/>
    <lineage>
        <taxon>Bacteria</taxon>
        <taxon>Pseudomonadati</taxon>
        <taxon>Bacteroidota</taxon>
        <taxon>Flavobacteriia</taxon>
        <taxon>Flavobacteriales</taxon>
        <taxon>Flavobacteriaceae</taxon>
        <taxon>Flavivirga</taxon>
    </lineage>
</organism>
<evidence type="ECO:0000313" key="1">
    <source>
        <dbReference type="EMBL" id="AUP81000.1"/>
    </source>
</evidence>
<dbReference type="Proteomes" id="UP000235826">
    <property type="component" value="Chromosome"/>
</dbReference>
<proteinExistence type="predicted"/>